<name>A0ABT3IH81_9BACT</name>
<feature type="transmembrane region" description="Helical" evidence="10">
    <location>
        <begin position="160"/>
        <end position="177"/>
    </location>
</feature>
<dbReference type="InterPro" id="IPR036249">
    <property type="entry name" value="Thioredoxin-like_sf"/>
</dbReference>
<keyword evidence="4" id="KW-0874">Quinone</keyword>
<dbReference type="Pfam" id="PF13462">
    <property type="entry name" value="Thioredoxin_4"/>
    <property type="match status" value="1"/>
</dbReference>
<evidence type="ECO:0000256" key="6">
    <source>
        <dbReference type="ARBA" id="ARBA00023002"/>
    </source>
</evidence>
<accession>A0ABT3IH81</accession>
<sequence length="546" mass="61775">MSIATLFASKKENDLFKTCHYLLKKLQVNVTHTGLSETLQRHVEYPSLLAIKDTLFEYGIESGAIEKGVHSYDAFETPFICSIQQEGWPIACFTLVTSTTAEHIEYLDPITEKPISIPVADFEQIDKHIILLLDTTAPRDEAHFVENSKKQRNHMLTKRVPVFLVLAAILLAGGYILSQPVGMQTWYGLGYLLSAFLGLVVSSLLIWNEIDAHNPFIKEVCGGKSKKLSCNAVLSSSKASLMGISWSVWGFTFFATFFTTQVLFPANTSFMLMWSVLSLLVAPYILFSIYYQWKVVRQWCPLCLAVQAVLAVNALMAVGCLPGTPAFITAIAPYTMAAILFTGLFFLLLTNMAIPQLKDARDGKSYEKRWKKLRYNPEIFQALLDKSDRVTIPVDHLGIVVGNPQATHEIIKVCNPYCGPCSKVHPELEHIIKTNPDVRIRIIFTATGEDTDKRTPPVAHLLAIQQKYGHEKVQLALDDWYLAPHKDYEAFAQKYPMNGELQEQQEKIFAMRDWCNDMKIRATPTIYINGRELPDSYRVNELRNFF</sequence>
<dbReference type="RefSeq" id="WP_264728512.1">
    <property type="nucleotide sequence ID" value="NZ_JAPDNR010000001.1"/>
</dbReference>
<dbReference type="Gene3D" id="3.40.30.10">
    <property type="entry name" value="Glutaredoxin"/>
    <property type="match status" value="1"/>
</dbReference>
<evidence type="ECO:0000259" key="12">
    <source>
        <dbReference type="Pfam" id="PF13462"/>
    </source>
</evidence>
<proteinExistence type="inferred from homology"/>
<evidence type="ECO:0000259" key="11">
    <source>
        <dbReference type="Pfam" id="PF07884"/>
    </source>
</evidence>
<comment type="caution">
    <text evidence="13">The sequence shown here is derived from an EMBL/GenBank/DDBJ whole genome shotgun (WGS) entry which is preliminary data.</text>
</comment>
<feature type="transmembrane region" description="Helical" evidence="10">
    <location>
        <begin position="244"/>
        <end position="264"/>
    </location>
</feature>
<dbReference type="InterPro" id="IPR038354">
    <property type="entry name" value="VKOR_sf"/>
</dbReference>
<comment type="subcellular location">
    <subcellularLocation>
        <location evidence="1">Membrane</location>
        <topology evidence="1">Multi-pass membrane protein</topology>
    </subcellularLocation>
</comment>
<dbReference type="EMBL" id="JAPDNS010000001">
    <property type="protein sequence ID" value="MCW3483307.1"/>
    <property type="molecule type" value="Genomic_DNA"/>
</dbReference>
<evidence type="ECO:0000313" key="13">
    <source>
        <dbReference type="EMBL" id="MCW3483307.1"/>
    </source>
</evidence>
<dbReference type="InterPro" id="IPR012336">
    <property type="entry name" value="Thioredoxin-like_fold"/>
</dbReference>
<keyword evidence="5 10" id="KW-1133">Transmembrane helix</keyword>
<keyword evidence="7 10" id="KW-0472">Membrane</keyword>
<organism evidence="13 14">
    <name type="scientific">Chitinophaga nivalis</name>
    <dbReference type="NCBI Taxonomy" id="2991709"/>
    <lineage>
        <taxon>Bacteria</taxon>
        <taxon>Pseudomonadati</taxon>
        <taxon>Bacteroidota</taxon>
        <taxon>Chitinophagia</taxon>
        <taxon>Chitinophagales</taxon>
        <taxon>Chitinophagaceae</taxon>
        <taxon>Chitinophaga</taxon>
    </lineage>
</organism>
<dbReference type="Proteomes" id="UP001207742">
    <property type="component" value="Unassembled WGS sequence"/>
</dbReference>
<evidence type="ECO:0000256" key="5">
    <source>
        <dbReference type="ARBA" id="ARBA00022989"/>
    </source>
</evidence>
<evidence type="ECO:0000256" key="8">
    <source>
        <dbReference type="ARBA" id="ARBA00023157"/>
    </source>
</evidence>
<gene>
    <name evidence="13" type="ORF">OL497_05345</name>
</gene>
<keyword evidence="6" id="KW-0560">Oxidoreductase</keyword>
<evidence type="ECO:0000313" key="14">
    <source>
        <dbReference type="Proteomes" id="UP001207742"/>
    </source>
</evidence>
<feature type="transmembrane region" description="Helical" evidence="10">
    <location>
        <begin position="302"/>
        <end position="328"/>
    </location>
</feature>
<dbReference type="Gene3D" id="3.90.70.10">
    <property type="entry name" value="Cysteine proteinases"/>
    <property type="match status" value="1"/>
</dbReference>
<comment type="similarity">
    <text evidence="2">Belongs to the VKOR family.</text>
</comment>
<keyword evidence="14" id="KW-1185">Reference proteome</keyword>
<evidence type="ECO:0000256" key="4">
    <source>
        <dbReference type="ARBA" id="ARBA00022719"/>
    </source>
</evidence>
<feature type="domain" description="Vitamin K epoxide reductase" evidence="11">
    <location>
        <begin position="192"/>
        <end position="316"/>
    </location>
</feature>
<evidence type="ECO:0000256" key="7">
    <source>
        <dbReference type="ARBA" id="ARBA00023136"/>
    </source>
</evidence>
<feature type="transmembrane region" description="Helical" evidence="10">
    <location>
        <begin position="270"/>
        <end position="290"/>
    </location>
</feature>
<keyword evidence="9" id="KW-0676">Redox-active center</keyword>
<feature type="domain" description="Thioredoxin-like fold" evidence="12">
    <location>
        <begin position="398"/>
        <end position="544"/>
    </location>
</feature>
<keyword evidence="8" id="KW-1015">Disulfide bond</keyword>
<dbReference type="Pfam" id="PF07884">
    <property type="entry name" value="VKOR"/>
    <property type="match status" value="1"/>
</dbReference>
<evidence type="ECO:0000256" key="10">
    <source>
        <dbReference type="SAM" id="Phobius"/>
    </source>
</evidence>
<protein>
    <submittedName>
        <fullName evidence="13">Thioredoxin domain-containing protein</fullName>
    </submittedName>
</protein>
<dbReference type="Gene3D" id="1.20.1440.130">
    <property type="entry name" value="VKOR domain"/>
    <property type="match status" value="1"/>
</dbReference>
<evidence type="ECO:0000256" key="1">
    <source>
        <dbReference type="ARBA" id="ARBA00004141"/>
    </source>
</evidence>
<feature type="transmembrane region" description="Helical" evidence="10">
    <location>
        <begin position="334"/>
        <end position="354"/>
    </location>
</feature>
<reference evidence="13 14" key="1">
    <citation type="submission" date="2022-10" db="EMBL/GenBank/DDBJ databases">
        <title>Chitinophaga nivalis PC15 sp. nov., isolated from Pyeongchang county, South Korea.</title>
        <authorList>
            <person name="Trinh H.N."/>
        </authorList>
    </citation>
    <scope>NUCLEOTIDE SEQUENCE [LARGE SCALE GENOMIC DNA]</scope>
    <source>
        <strain evidence="13 14">PC14</strain>
    </source>
</reference>
<keyword evidence="3 10" id="KW-0812">Transmembrane</keyword>
<evidence type="ECO:0000256" key="2">
    <source>
        <dbReference type="ARBA" id="ARBA00006214"/>
    </source>
</evidence>
<evidence type="ECO:0000256" key="9">
    <source>
        <dbReference type="ARBA" id="ARBA00023284"/>
    </source>
</evidence>
<feature type="transmembrane region" description="Helical" evidence="10">
    <location>
        <begin position="189"/>
        <end position="208"/>
    </location>
</feature>
<dbReference type="SUPFAM" id="SSF52833">
    <property type="entry name" value="Thioredoxin-like"/>
    <property type="match status" value="1"/>
</dbReference>
<dbReference type="InterPro" id="IPR012932">
    <property type="entry name" value="VKOR"/>
</dbReference>
<dbReference type="CDD" id="cd12921">
    <property type="entry name" value="VKOR_4"/>
    <property type="match status" value="1"/>
</dbReference>
<evidence type="ECO:0000256" key="3">
    <source>
        <dbReference type="ARBA" id="ARBA00022692"/>
    </source>
</evidence>